<reference evidence="2 3" key="1">
    <citation type="journal article" date="2021" name="Sci. Rep.">
        <title>Genome analysis of a halophilic bacterium Halomonas malpeensis YU-PRIM-29(T) reveals its exopolysaccharide and pigment producing capabilities.</title>
        <authorList>
            <person name="Athmika"/>
            <person name="Ghate S.D."/>
            <person name="Arun A.B."/>
            <person name="Rao S.S."/>
            <person name="Kumar S.T.A."/>
            <person name="Kandiyil M.K."/>
            <person name="Saptami K."/>
            <person name="Rekha P.D."/>
        </authorList>
    </citation>
    <scope>NUCLEOTIDE SEQUENCE [LARGE SCALE GENOMIC DNA]</scope>
    <source>
        <strain evidence="3">prim 29</strain>
    </source>
</reference>
<gene>
    <name evidence="2" type="ORF">GEV37_02875</name>
</gene>
<evidence type="ECO:0000313" key="3">
    <source>
        <dbReference type="Proteomes" id="UP001319882"/>
    </source>
</evidence>
<accession>A0ABS8DP41</accession>
<keyword evidence="1" id="KW-0732">Signal</keyword>
<dbReference type="InterPro" id="IPR006513">
    <property type="entry name" value="YtfJ_HI0045"/>
</dbReference>
<dbReference type="NCBIfam" id="TIGR01626">
    <property type="entry name" value="ytfJ_HI0045"/>
    <property type="match status" value="1"/>
</dbReference>
<dbReference type="RefSeq" id="WP_227388666.1">
    <property type="nucleotide sequence ID" value="NZ_JBHSCJ010000003.1"/>
</dbReference>
<name>A0ABS8DP41_9GAMM</name>
<dbReference type="EMBL" id="WHVL01000001">
    <property type="protein sequence ID" value="MCB8888067.1"/>
    <property type="molecule type" value="Genomic_DNA"/>
</dbReference>
<proteinExistence type="predicted"/>
<feature type="signal peptide" evidence="1">
    <location>
        <begin position="1"/>
        <end position="23"/>
    </location>
</feature>
<protein>
    <submittedName>
        <fullName evidence="2">YtfJ family protein</fullName>
    </submittedName>
</protein>
<feature type="chain" id="PRO_5046742182" evidence="1">
    <location>
        <begin position="24"/>
        <end position="185"/>
    </location>
</feature>
<evidence type="ECO:0000313" key="2">
    <source>
        <dbReference type="EMBL" id="MCB8888067.1"/>
    </source>
</evidence>
<sequence>MMRHSPLIVTALWLLGAFAPAAAFEQGEPVTPVRVADRGEVVLEDGAVHYQSWDTSMLAGSVGVVLHVAGRLSAKDLNAPVIEAIEAADFPVERLRTTTIVNTDDAVFGSTPFVRRSIESSKRDVPSVQFVVDDEGAVQSAWNLERGGSAVVVLDDEGRVRFAKDGPLTLYEVNHVVELLHAMLE</sequence>
<keyword evidence="3" id="KW-1185">Reference proteome</keyword>
<evidence type="ECO:0000256" key="1">
    <source>
        <dbReference type="SAM" id="SignalP"/>
    </source>
</evidence>
<dbReference type="Pfam" id="PF09695">
    <property type="entry name" value="YtfJ_HI0045"/>
    <property type="match status" value="1"/>
</dbReference>
<organism evidence="2 3">
    <name type="scientific">Vreelandella malpeensis</name>
    <dbReference type="NCBI Taxonomy" id="1172368"/>
    <lineage>
        <taxon>Bacteria</taxon>
        <taxon>Pseudomonadati</taxon>
        <taxon>Pseudomonadota</taxon>
        <taxon>Gammaproteobacteria</taxon>
        <taxon>Oceanospirillales</taxon>
        <taxon>Halomonadaceae</taxon>
        <taxon>Vreelandella</taxon>
    </lineage>
</organism>
<dbReference type="Proteomes" id="UP001319882">
    <property type="component" value="Unassembled WGS sequence"/>
</dbReference>
<comment type="caution">
    <text evidence="2">The sequence shown here is derived from an EMBL/GenBank/DDBJ whole genome shotgun (WGS) entry which is preliminary data.</text>
</comment>